<keyword evidence="6 7" id="KW-0998">Cell outer membrane</keyword>
<sequence>MPARLLLIASLLAGPAFAANPDPRGLIPTERPRVTNGPACGNAVPAGPLALPDLVDLALCRNPATAAAWASVRSAAAGVGIARAANLPTATVSVGPTLSRTDFFRNDSFSSGGQTFTTTGGGTDFGATASLALDYLIFDFGGRRARIDSARASQAAALASFADTAQGVALDTVTAFNAVTAGVASVTAARASVEFARSSFDTARAREIAGVATPSDRLQARSSLAQAELTLTQAEGDLRTSQGQLATVVSLPPSTRLALAAPPALPATTRLTGDVDALIAEAERLRPDILSQRAQLDAAAAQVRAARSDARPSVSANGSNSVSALGGSNDRNSASIGLSLNIPLFNGGSRRYAVTQAEAERDRAAAVTEQVRQQAGLDVFTNHTALDTAIRSLATARILIESSVAAADIAQGRYKAGVGTFTDLLNAQSQLASARQQLVQAEFDVRTRQAQLARAIGGIGAEVDAMRTGR</sequence>
<dbReference type="RefSeq" id="WP_143554618.1">
    <property type="nucleotide sequence ID" value="NZ_VJWA01000001.1"/>
</dbReference>
<feature type="region of interest" description="Disordered" evidence="8">
    <location>
        <begin position="306"/>
        <end position="328"/>
    </location>
</feature>
<dbReference type="GO" id="GO:0031640">
    <property type="term" value="P:killing of cells of another organism"/>
    <property type="evidence" value="ECO:0007669"/>
    <property type="project" value="UniProtKB-KW"/>
</dbReference>
<dbReference type="InterPro" id="IPR051906">
    <property type="entry name" value="TolC-like"/>
</dbReference>
<keyword evidence="2 7" id="KW-0813">Transport</keyword>
<evidence type="ECO:0000256" key="6">
    <source>
        <dbReference type="ARBA" id="ARBA00023237"/>
    </source>
</evidence>
<proteinExistence type="inferred from homology"/>
<comment type="subcellular location">
    <subcellularLocation>
        <location evidence="7">Cell outer membrane</location>
        <topology evidence="7">Peripheral membrane protein</topology>
    </subcellularLocation>
</comment>
<keyword evidence="5 7" id="KW-0472">Membrane</keyword>
<evidence type="ECO:0000256" key="1">
    <source>
        <dbReference type="ARBA" id="ARBA00007613"/>
    </source>
</evidence>
<dbReference type="SUPFAM" id="SSF56954">
    <property type="entry name" value="Outer membrane efflux proteins (OEP)"/>
    <property type="match status" value="1"/>
</dbReference>
<name>A0A552UFS3_9SPHN</name>
<dbReference type="PANTHER" id="PTHR30026">
    <property type="entry name" value="OUTER MEMBRANE PROTEIN TOLC"/>
    <property type="match status" value="1"/>
</dbReference>
<evidence type="ECO:0000313" key="10">
    <source>
        <dbReference type="EMBL" id="TRW17073.1"/>
    </source>
</evidence>
<keyword evidence="7" id="KW-0354">Hemolysis</keyword>
<keyword evidence="3" id="KW-1134">Transmembrane beta strand</keyword>
<evidence type="ECO:0000256" key="7">
    <source>
        <dbReference type="PIRNR" id="PIRNR001892"/>
    </source>
</evidence>
<keyword evidence="7" id="KW-0204">Cytolysis</keyword>
<dbReference type="AlphaFoldDB" id="A0A552UFS3"/>
<gene>
    <name evidence="10" type="ORF">FMM06_02390</name>
</gene>
<keyword evidence="11" id="KW-1185">Reference proteome</keyword>
<dbReference type="Pfam" id="PF02321">
    <property type="entry name" value="OEP"/>
    <property type="match status" value="2"/>
</dbReference>
<comment type="similarity">
    <text evidence="1 7">Belongs to the outer membrane factor (OMF) (TC 1.B.17) family.</text>
</comment>
<evidence type="ECO:0000256" key="9">
    <source>
        <dbReference type="SAM" id="SignalP"/>
    </source>
</evidence>
<dbReference type="EMBL" id="VJWA01000001">
    <property type="protein sequence ID" value="TRW17073.1"/>
    <property type="molecule type" value="Genomic_DNA"/>
</dbReference>
<reference evidence="10 11" key="1">
    <citation type="submission" date="2019-07" db="EMBL/GenBank/DDBJ databases">
        <title>Novel species isolated from glacier.</title>
        <authorList>
            <person name="Liu Q."/>
            <person name="Xin Y.-H."/>
        </authorList>
    </citation>
    <scope>NUCLEOTIDE SEQUENCE [LARGE SCALE GENOMIC DNA]</scope>
    <source>
        <strain evidence="10 11">LB1R16</strain>
    </source>
</reference>
<evidence type="ECO:0000256" key="4">
    <source>
        <dbReference type="ARBA" id="ARBA00022692"/>
    </source>
</evidence>
<accession>A0A552UFS3</accession>
<evidence type="ECO:0000256" key="3">
    <source>
        <dbReference type="ARBA" id="ARBA00022452"/>
    </source>
</evidence>
<dbReference type="GO" id="GO:0015288">
    <property type="term" value="F:porin activity"/>
    <property type="evidence" value="ECO:0007669"/>
    <property type="project" value="TreeGrafter"/>
</dbReference>
<keyword evidence="9" id="KW-0732">Signal</keyword>
<dbReference type="InterPro" id="IPR003423">
    <property type="entry name" value="OMP_efflux"/>
</dbReference>
<evidence type="ECO:0000256" key="2">
    <source>
        <dbReference type="ARBA" id="ARBA00022448"/>
    </source>
</evidence>
<dbReference type="PANTHER" id="PTHR30026:SF21">
    <property type="entry name" value="SLR1270 PROTEIN"/>
    <property type="match status" value="1"/>
</dbReference>
<dbReference type="GO" id="GO:0015562">
    <property type="term" value="F:efflux transmembrane transporter activity"/>
    <property type="evidence" value="ECO:0007669"/>
    <property type="project" value="InterPro"/>
</dbReference>
<evidence type="ECO:0000256" key="8">
    <source>
        <dbReference type="SAM" id="MobiDB-lite"/>
    </source>
</evidence>
<evidence type="ECO:0000256" key="5">
    <source>
        <dbReference type="ARBA" id="ARBA00023136"/>
    </source>
</evidence>
<dbReference type="GO" id="GO:0009279">
    <property type="term" value="C:cell outer membrane"/>
    <property type="evidence" value="ECO:0007669"/>
    <property type="project" value="UniProtKB-SubCell"/>
</dbReference>
<dbReference type="GO" id="GO:1990281">
    <property type="term" value="C:efflux pump complex"/>
    <property type="evidence" value="ECO:0007669"/>
    <property type="project" value="TreeGrafter"/>
</dbReference>
<dbReference type="Proteomes" id="UP000317894">
    <property type="component" value="Unassembled WGS sequence"/>
</dbReference>
<feature type="chain" id="PRO_5021918791" description="Protein CyaE" evidence="9">
    <location>
        <begin position="19"/>
        <end position="470"/>
    </location>
</feature>
<evidence type="ECO:0000313" key="11">
    <source>
        <dbReference type="Proteomes" id="UP000317894"/>
    </source>
</evidence>
<dbReference type="PIRSF" id="PIRSF001892">
    <property type="entry name" value="CyaE"/>
    <property type="match status" value="1"/>
</dbReference>
<dbReference type="Gene3D" id="1.20.1600.10">
    <property type="entry name" value="Outer membrane efflux proteins (OEP)"/>
    <property type="match status" value="1"/>
</dbReference>
<keyword evidence="4" id="KW-0812">Transmembrane</keyword>
<comment type="caution">
    <text evidence="10">The sequence shown here is derived from an EMBL/GenBank/DDBJ whole genome shotgun (WGS) entry which is preliminary data.</text>
</comment>
<comment type="function">
    <text evidence="7">CyaE is necessary for transport of calmodulin-sensitive adenylate cyclase-hemolysin (cyclolysin).</text>
</comment>
<dbReference type="OrthoDB" id="9772436at2"/>
<organism evidence="10 11">
    <name type="scientific">Glacieibacterium frigidum</name>
    <dbReference type="NCBI Taxonomy" id="2593303"/>
    <lineage>
        <taxon>Bacteria</taxon>
        <taxon>Pseudomonadati</taxon>
        <taxon>Pseudomonadota</taxon>
        <taxon>Alphaproteobacteria</taxon>
        <taxon>Sphingomonadales</taxon>
        <taxon>Sphingosinicellaceae</taxon>
        <taxon>Glacieibacterium</taxon>
    </lineage>
</organism>
<feature type="signal peptide" evidence="9">
    <location>
        <begin position="1"/>
        <end position="18"/>
    </location>
</feature>
<dbReference type="InterPro" id="IPR028351">
    <property type="entry name" value="CyaE"/>
</dbReference>
<protein>
    <recommendedName>
        <fullName evidence="7">Protein CyaE</fullName>
    </recommendedName>
</protein>